<gene>
    <name evidence="4" type="ORF">G3O08_06005</name>
</gene>
<evidence type="ECO:0000259" key="3">
    <source>
        <dbReference type="Pfam" id="PF18962"/>
    </source>
</evidence>
<keyword evidence="5" id="KW-1185">Reference proteome</keyword>
<dbReference type="AlphaFoldDB" id="A0A7K3WQ89"/>
<evidence type="ECO:0000313" key="5">
    <source>
        <dbReference type="Proteomes" id="UP000486602"/>
    </source>
</evidence>
<feature type="chain" id="PRO_5029602265" evidence="2">
    <location>
        <begin position="21"/>
        <end position="337"/>
    </location>
</feature>
<feature type="domain" description="Secretion system C-terminal sorting" evidence="3">
    <location>
        <begin position="258"/>
        <end position="336"/>
    </location>
</feature>
<dbReference type="NCBIfam" id="TIGR04183">
    <property type="entry name" value="Por_Secre_tail"/>
    <property type="match status" value="1"/>
</dbReference>
<keyword evidence="1 2" id="KW-0732">Signal</keyword>
<dbReference type="InterPro" id="IPR026444">
    <property type="entry name" value="Secre_tail"/>
</dbReference>
<dbReference type="EMBL" id="JAAGVY010000007">
    <property type="protein sequence ID" value="NEN23052.1"/>
    <property type="molecule type" value="Genomic_DNA"/>
</dbReference>
<proteinExistence type="predicted"/>
<feature type="signal peptide" evidence="2">
    <location>
        <begin position="1"/>
        <end position="20"/>
    </location>
</feature>
<evidence type="ECO:0000256" key="1">
    <source>
        <dbReference type="ARBA" id="ARBA00022729"/>
    </source>
</evidence>
<sequence length="337" mass="36393">MMRNLLYTFGFVACSLISSAQTINIGDMTPQIGHVYTQENSDYVSPGTSGANQTWDLSGMTTNQTFTTTISSPVGLPGAEDFPSATFASVIQGQESIGYSAVINNRIEIVGLYTPTASMTYPNPQTQLQFPLSFQSTYSDTYERNVDFGGGIGNQEIGEASTIVDGYGTLITPTGTYTDVLRLKQDVEADLNTTSNGQVISTIPFTSVTYVFIKVGFIVPLASIVTSEFSGQTTEFATYYISSTVGLDKVSPVNNITIFPVPIVNDFTVNLNLEGADNVTFELFSIDGRMVAQLGKEFLPKGENTRSFTLPQSTASGVYLLQIKTPDSALMKKILVQ</sequence>
<dbReference type="RefSeq" id="WP_163283874.1">
    <property type="nucleotide sequence ID" value="NZ_JAAGVY010000007.1"/>
</dbReference>
<protein>
    <submittedName>
        <fullName evidence="4">T9SS type A sorting domain-containing protein</fullName>
    </submittedName>
</protein>
<organism evidence="4 5">
    <name type="scientific">Cryomorpha ignava</name>
    <dbReference type="NCBI Taxonomy" id="101383"/>
    <lineage>
        <taxon>Bacteria</taxon>
        <taxon>Pseudomonadati</taxon>
        <taxon>Bacteroidota</taxon>
        <taxon>Flavobacteriia</taxon>
        <taxon>Flavobacteriales</taxon>
        <taxon>Cryomorphaceae</taxon>
        <taxon>Cryomorpha</taxon>
    </lineage>
</organism>
<evidence type="ECO:0000313" key="4">
    <source>
        <dbReference type="EMBL" id="NEN23052.1"/>
    </source>
</evidence>
<reference evidence="4 5" key="1">
    <citation type="submission" date="2020-02" db="EMBL/GenBank/DDBJ databases">
        <title>Out from the shadows clarifying the taxonomy of the family Cryomorphaceae and related taxa by utilizing the GTDB taxonomic framework.</title>
        <authorList>
            <person name="Bowman J.P."/>
        </authorList>
    </citation>
    <scope>NUCLEOTIDE SEQUENCE [LARGE SCALE GENOMIC DNA]</scope>
    <source>
        <strain evidence="4 5">QSSC 1-22</strain>
    </source>
</reference>
<accession>A0A7K3WQ89</accession>
<dbReference type="Proteomes" id="UP000486602">
    <property type="component" value="Unassembled WGS sequence"/>
</dbReference>
<name>A0A7K3WQ89_9FLAO</name>
<dbReference type="Pfam" id="PF18962">
    <property type="entry name" value="Por_Secre_tail"/>
    <property type="match status" value="1"/>
</dbReference>
<evidence type="ECO:0000256" key="2">
    <source>
        <dbReference type="SAM" id="SignalP"/>
    </source>
</evidence>
<comment type="caution">
    <text evidence="4">The sequence shown here is derived from an EMBL/GenBank/DDBJ whole genome shotgun (WGS) entry which is preliminary data.</text>
</comment>